<dbReference type="InterPro" id="IPR001046">
    <property type="entry name" value="NRAMP_fam"/>
</dbReference>
<evidence type="ECO:0000313" key="7">
    <source>
        <dbReference type="Proteomes" id="UP000185608"/>
    </source>
</evidence>
<evidence type="ECO:0000256" key="2">
    <source>
        <dbReference type="ARBA" id="ARBA00022692"/>
    </source>
</evidence>
<feature type="transmembrane region" description="Helical" evidence="5">
    <location>
        <begin position="363"/>
        <end position="383"/>
    </location>
</feature>
<feature type="transmembrane region" description="Helical" evidence="5">
    <location>
        <begin position="318"/>
        <end position="342"/>
    </location>
</feature>
<feature type="transmembrane region" description="Helical" evidence="5">
    <location>
        <begin position="171"/>
        <end position="188"/>
    </location>
</feature>
<evidence type="ECO:0000256" key="1">
    <source>
        <dbReference type="ARBA" id="ARBA00004141"/>
    </source>
</evidence>
<evidence type="ECO:0000256" key="3">
    <source>
        <dbReference type="ARBA" id="ARBA00022989"/>
    </source>
</evidence>
<comment type="subcellular location">
    <subcellularLocation>
        <location evidence="1">Membrane</location>
        <topology evidence="1">Multi-pass membrane protein</topology>
    </subcellularLocation>
</comment>
<dbReference type="KEGG" id="halh:HTSR_0605"/>
<dbReference type="Proteomes" id="UP000185608">
    <property type="component" value="Chromosome"/>
</dbReference>
<keyword evidence="2 5" id="KW-0812">Transmembrane</keyword>
<accession>A0A1D8S368</accession>
<feature type="transmembrane region" description="Helical" evidence="5">
    <location>
        <begin position="273"/>
        <end position="294"/>
    </location>
</feature>
<evidence type="ECO:0000256" key="4">
    <source>
        <dbReference type="ARBA" id="ARBA00023136"/>
    </source>
</evidence>
<dbReference type="EMBL" id="CP016070">
    <property type="protein sequence ID" value="AOW79799.1"/>
    <property type="molecule type" value="Genomic_DNA"/>
</dbReference>
<dbReference type="GO" id="GO:0016020">
    <property type="term" value="C:membrane"/>
    <property type="evidence" value="ECO:0007669"/>
    <property type="project" value="UniProtKB-SubCell"/>
</dbReference>
<feature type="transmembrane region" description="Helical" evidence="5">
    <location>
        <begin position="112"/>
        <end position="137"/>
    </location>
</feature>
<feature type="transmembrane region" description="Helical" evidence="5">
    <location>
        <begin position="208"/>
        <end position="236"/>
    </location>
</feature>
<evidence type="ECO:0000313" key="6">
    <source>
        <dbReference type="EMBL" id="AOW79799.1"/>
    </source>
</evidence>
<evidence type="ECO:0000256" key="5">
    <source>
        <dbReference type="SAM" id="Phobius"/>
    </source>
</evidence>
<dbReference type="STRING" id="1873524.HSR6_0593"/>
<proteinExistence type="predicted"/>
<feature type="transmembrane region" description="Helical" evidence="5">
    <location>
        <begin position="389"/>
        <end position="407"/>
    </location>
</feature>
<dbReference type="GO" id="GO:0046873">
    <property type="term" value="F:metal ion transmembrane transporter activity"/>
    <property type="evidence" value="ECO:0007669"/>
    <property type="project" value="InterPro"/>
</dbReference>
<gene>
    <name evidence="6" type="ORF">HTSR_0605</name>
</gene>
<feature type="transmembrane region" description="Helical" evidence="5">
    <location>
        <begin position="143"/>
        <end position="164"/>
    </location>
</feature>
<organism evidence="6 7">
    <name type="scientific">Halodesulfurarchaeum formicicum</name>
    <dbReference type="NCBI Taxonomy" id="1873524"/>
    <lineage>
        <taxon>Archaea</taxon>
        <taxon>Methanobacteriati</taxon>
        <taxon>Methanobacteriota</taxon>
        <taxon>Stenosarchaea group</taxon>
        <taxon>Halobacteria</taxon>
        <taxon>Halobacteriales</taxon>
        <taxon>Halobacteriaceae</taxon>
        <taxon>Halodesulfurarchaeum</taxon>
    </lineage>
</organism>
<keyword evidence="4 5" id="KW-0472">Membrane</keyword>
<dbReference type="GeneID" id="29828616"/>
<name>A0A1D8S368_9EURY</name>
<keyword evidence="3 5" id="KW-1133">Transmembrane helix</keyword>
<feature type="transmembrane region" description="Helical" evidence="5">
    <location>
        <begin position="428"/>
        <end position="451"/>
    </location>
</feature>
<reference evidence="6 7" key="1">
    <citation type="submission" date="2016-06" db="EMBL/GenBank/DDBJ databases">
        <title>Discovery of anaerobic lithoheterotrophic haloarchaeon capable of sulfur respiration by hydrogen and formate.</title>
        <authorList>
            <person name="Sorokin D.Y."/>
            <person name="Kublanov I.V."/>
            <person name="Roman P."/>
            <person name="Sinninghe Damste J.S."/>
            <person name="Golyshin P.N."/>
            <person name="Rojo D."/>
            <person name="Ciordia S."/>
            <person name="Mena Md.C."/>
            <person name="Ferrer M."/>
            <person name="Smedile F."/>
            <person name="Messina E."/>
            <person name="La Cono V."/>
            <person name="Yakimov M.M."/>
        </authorList>
    </citation>
    <scope>NUCLEOTIDE SEQUENCE [LARGE SCALE GENOMIC DNA]</scope>
    <source>
        <strain evidence="6 7">HTSR1</strain>
    </source>
</reference>
<dbReference type="AlphaFoldDB" id="A0A1D8S368"/>
<protein>
    <submittedName>
        <fullName evidence="6">NRAMP family Mn2+/Fe2+ transporter</fullName>
    </submittedName>
</protein>
<dbReference type="Pfam" id="PF01566">
    <property type="entry name" value="Nramp"/>
    <property type="match status" value="1"/>
</dbReference>
<feature type="transmembrane region" description="Helical" evidence="5">
    <location>
        <begin position="49"/>
        <end position="73"/>
    </location>
</feature>
<dbReference type="RefSeq" id="WP_070364543.1">
    <property type="nucleotide sequence ID" value="NZ_CP016070.1"/>
</dbReference>
<dbReference type="NCBIfam" id="NF037982">
    <property type="entry name" value="Nramp_1"/>
    <property type="match status" value="1"/>
</dbReference>
<dbReference type="PATRIC" id="fig|1855411.3.peg.602"/>
<sequence length="453" mass="49257">MSSADASGESTAEDMPELTYPEEDWPGFIREHLGPSLLWALLGIGGSHIVLAPTLGGLYGMFGIWVIAIIYLAKYGGWELGIRYNYGIGRNPVEGYGDLPGPDHWGQVFTMLVYLVGWTVILASVGFSAATFLAALVPSLSAIQLYLLLIGFAVALTIVSRYAWIENLMKLFVIVLGGLIVLGVFVSPPSPSLVAETAFSVPDLTAPVFLGIFAALAGYAPTGLSTTVTIGSWSLAKEQGARALRRKDYDPTDERFQEYIASWMRTGTRDFRVAFGFSFLLLVSMILLATSVFYPTPPQDQNLAIAIGSILQEGFGDWTFYLVVAGAFAALYSTVITVMDGAARVNADTLPLVLEREMDTDRLRRGFILLMGTASVIPILVIGQLPVTLMVFSAALMAILQVFFYFANYYIVRKHLPEAFQPDRAHTIYYAVTMLLVLGFGIMGGMSRLGLVG</sequence>